<feature type="domain" description="HTH cro/C1-type" evidence="1">
    <location>
        <begin position="7"/>
        <end position="62"/>
    </location>
</feature>
<dbReference type="InterPro" id="IPR015927">
    <property type="entry name" value="Peptidase_S24_S26A/B/C"/>
</dbReference>
<dbReference type="Gene3D" id="1.10.260.40">
    <property type="entry name" value="lambda repressor-like DNA-binding domains"/>
    <property type="match status" value="1"/>
</dbReference>
<dbReference type="SUPFAM" id="SSF51306">
    <property type="entry name" value="LexA/Signal peptidase"/>
    <property type="match status" value="1"/>
</dbReference>
<dbReference type="Gene3D" id="2.10.109.10">
    <property type="entry name" value="Umud Fragment, subunit A"/>
    <property type="match status" value="1"/>
</dbReference>
<dbReference type="GO" id="GO:0003677">
    <property type="term" value="F:DNA binding"/>
    <property type="evidence" value="ECO:0007669"/>
    <property type="project" value="InterPro"/>
</dbReference>
<accession>A0A9X2JK57</accession>
<dbReference type="InterPro" id="IPR010982">
    <property type="entry name" value="Lambda_DNA-bd_dom_sf"/>
</dbReference>
<dbReference type="InterPro" id="IPR001387">
    <property type="entry name" value="Cro/C1-type_HTH"/>
</dbReference>
<name>A0A9X2JK57_9LACO</name>
<dbReference type="EMBL" id="JAIULA010000001">
    <property type="protein sequence ID" value="MCP0885884.1"/>
    <property type="molecule type" value="Genomic_DNA"/>
</dbReference>
<dbReference type="InterPro" id="IPR039418">
    <property type="entry name" value="LexA-like"/>
</dbReference>
<dbReference type="Pfam" id="PF00717">
    <property type="entry name" value="Peptidase_S24"/>
    <property type="match status" value="1"/>
</dbReference>
<dbReference type="PANTHER" id="PTHR33516:SF2">
    <property type="entry name" value="LEXA REPRESSOR-RELATED"/>
    <property type="match status" value="1"/>
</dbReference>
<dbReference type="InterPro" id="IPR050077">
    <property type="entry name" value="LexA_repressor"/>
</dbReference>
<dbReference type="CDD" id="cd00093">
    <property type="entry name" value="HTH_XRE"/>
    <property type="match status" value="1"/>
</dbReference>
<comment type="caution">
    <text evidence="2">The sequence shown here is derived from an EMBL/GenBank/DDBJ whole genome shotgun (WGS) entry which is preliminary data.</text>
</comment>
<dbReference type="InterPro" id="IPR036286">
    <property type="entry name" value="LexA/Signal_pep-like_sf"/>
</dbReference>
<gene>
    <name evidence="2" type="ORF">LB941_00865</name>
</gene>
<evidence type="ECO:0000313" key="3">
    <source>
        <dbReference type="Proteomes" id="UP001139006"/>
    </source>
</evidence>
<dbReference type="PROSITE" id="PS50943">
    <property type="entry name" value="HTH_CROC1"/>
    <property type="match status" value="1"/>
</dbReference>
<proteinExistence type="predicted"/>
<organism evidence="2 3">
    <name type="scientific">Ligilactobacillus ubinensis</name>
    <dbReference type="NCBI Taxonomy" id="2876789"/>
    <lineage>
        <taxon>Bacteria</taxon>
        <taxon>Bacillati</taxon>
        <taxon>Bacillota</taxon>
        <taxon>Bacilli</taxon>
        <taxon>Lactobacillales</taxon>
        <taxon>Lactobacillaceae</taxon>
        <taxon>Ligilactobacillus</taxon>
    </lineage>
</organism>
<dbReference type="CDD" id="cd06529">
    <property type="entry name" value="S24_LexA-like"/>
    <property type="match status" value="1"/>
</dbReference>
<dbReference type="RefSeq" id="WP_253358650.1">
    <property type="nucleotide sequence ID" value="NZ_JAIULA010000001.1"/>
</dbReference>
<dbReference type="Proteomes" id="UP001139006">
    <property type="component" value="Unassembled WGS sequence"/>
</dbReference>
<dbReference type="SUPFAM" id="SSF47413">
    <property type="entry name" value="lambda repressor-like DNA-binding domains"/>
    <property type="match status" value="1"/>
</dbReference>
<protein>
    <submittedName>
        <fullName evidence="2">XRE family transcriptional regulator</fullName>
    </submittedName>
</protein>
<dbReference type="Pfam" id="PF01381">
    <property type="entry name" value="HTH_3"/>
    <property type="match status" value="1"/>
</dbReference>
<dbReference type="PANTHER" id="PTHR33516">
    <property type="entry name" value="LEXA REPRESSOR"/>
    <property type="match status" value="1"/>
</dbReference>
<dbReference type="SMART" id="SM00530">
    <property type="entry name" value="HTH_XRE"/>
    <property type="match status" value="1"/>
</dbReference>
<dbReference type="AlphaFoldDB" id="A0A9X2JK57"/>
<evidence type="ECO:0000259" key="1">
    <source>
        <dbReference type="PROSITE" id="PS50943"/>
    </source>
</evidence>
<evidence type="ECO:0000313" key="2">
    <source>
        <dbReference type="EMBL" id="MCP0885884.1"/>
    </source>
</evidence>
<reference evidence="2 3" key="1">
    <citation type="journal article" date="2023" name="Int. J. Syst. Evol. Microbiol.">
        <title>Ligilactobacillus ubinensis sp. nov., a novel species isolated from the wild ferment of a durian fruit (Durio zibethinus).</title>
        <authorList>
            <person name="Heng Y.C."/>
            <person name="Menon N."/>
            <person name="Chen B."/>
            <person name="Loo B.Z.L."/>
            <person name="Wong G.W.J."/>
            <person name="Lim A.C.H."/>
            <person name="Silvaraju S."/>
            <person name="Kittelmann S."/>
        </authorList>
    </citation>
    <scope>NUCLEOTIDE SEQUENCE [LARGE SCALE GENOMIC DNA]</scope>
    <source>
        <strain evidence="2 3">WILCCON 0076</strain>
    </source>
</reference>
<sequence length="227" mass="24888">MTLGELLKSMRQQMSMGLNQLALKSGVSASQISRIENDEQKNPTIDTVKKLSAALNDTDKKLLKMMIFSDFKLEGTPKITGDITDTVPIPTLSAKVSVYGSIRAGSPAFAQQEIIGEVIVADKVQQKYGKKNLFALMVKGNSMNRKVPEGTVAIFAKEAAIENGDVVAVLIDGQDATIKQYKETSLAVIFQPMSYDEKFAPIIIPKRGEQDFKILGKMVYFVSGDYI</sequence>
<keyword evidence="3" id="KW-1185">Reference proteome</keyword>